<sequence length="204" mass="22814">MKKLATGFLFVIAVAGLVSFRGLSHFYNDIFTRLGLGTEEAESYIVGNIIEGGTGFPMSDIMRKLAMNKRAAVVKEIGDYVKSYTRTAAFAEQYKIFRMEARPVAPPGEYGQEAKLAHNQDLKRWEAECPATVNALVKKRLMDFLAGTADINFNAKLVRRGSKMVFADPVLEAKDDLWKYAFRSGEETVAAARGYAQQWLLELK</sequence>
<comment type="caution">
    <text evidence="1">The sequence shown here is derived from an EMBL/GenBank/DDBJ whole genome shotgun (WGS) entry which is preliminary data.</text>
</comment>
<organism evidence="1 2">
    <name type="scientific">Flavihumibacter stibioxidans</name>
    <dbReference type="NCBI Taxonomy" id="1834163"/>
    <lineage>
        <taxon>Bacteria</taxon>
        <taxon>Pseudomonadati</taxon>
        <taxon>Bacteroidota</taxon>
        <taxon>Chitinophagia</taxon>
        <taxon>Chitinophagales</taxon>
        <taxon>Chitinophagaceae</taxon>
        <taxon>Flavihumibacter</taxon>
    </lineage>
</organism>
<keyword evidence="2" id="KW-1185">Reference proteome</keyword>
<gene>
    <name evidence="1" type="ORF">BC349_00750</name>
</gene>
<protein>
    <submittedName>
        <fullName evidence="1">Uncharacterized protein</fullName>
    </submittedName>
</protein>
<evidence type="ECO:0000313" key="2">
    <source>
        <dbReference type="Proteomes" id="UP000765802"/>
    </source>
</evidence>
<evidence type="ECO:0000313" key="1">
    <source>
        <dbReference type="EMBL" id="MBC6489479.1"/>
    </source>
</evidence>
<proteinExistence type="predicted"/>
<dbReference type="EMBL" id="MBUA01000001">
    <property type="protein sequence ID" value="MBC6489479.1"/>
    <property type="molecule type" value="Genomic_DNA"/>
</dbReference>
<reference evidence="1 2" key="1">
    <citation type="submission" date="2016-07" db="EMBL/GenBank/DDBJ databases">
        <title>Genome analysis of Flavihumibacter stibioxidans YS-17.</title>
        <authorList>
            <person name="Shi K."/>
            <person name="Han Y."/>
            <person name="Wang G."/>
        </authorList>
    </citation>
    <scope>NUCLEOTIDE SEQUENCE [LARGE SCALE GENOMIC DNA]</scope>
    <source>
        <strain evidence="1 2">YS-17</strain>
    </source>
</reference>
<dbReference type="Proteomes" id="UP000765802">
    <property type="component" value="Unassembled WGS sequence"/>
</dbReference>
<name>A0ABR7M3P8_9BACT</name>
<dbReference type="RefSeq" id="WP_187254841.1">
    <property type="nucleotide sequence ID" value="NZ_JBHULF010000006.1"/>
</dbReference>
<accession>A0ABR7M3P8</accession>